<dbReference type="PANTHER" id="PTHR13847">
    <property type="entry name" value="SARCOSINE DEHYDROGENASE-RELATED"/>
    <property type="match status" value="1"/>
</dbReference>
<evidence type="ECO:0000259" key="2">
    <source>
        <dbReference type="Pfam" id="PF01266"/>
    </source>
</evidence>
<dbReference type="Proteomes" id="UP000463224">
    <property type="component" value="Unassembled WGS sequence"/>
</dbReference>
<dbReference type="GO" id="GO:0005737">
    <property type="term" value="C:cytoplasm"/>
    <property type="evidence" value="ECO:0007669"/>
    <property type="project" value="TreeGrafter"/>
</dbReference>
<dbReference type="PANTHER" id="PTHR13847:SF287">
    <property type="entry name" value="FAD-DEPENDENT OXIDOREDUCTASE DOMAIN-CONTAINING PROTEIN 1"/>
    <property type="match status" value="1"/>
</dbReference>
<evidence type="ECO:0000313" key="3">
    <source>
        <dbReference type="EMBL" id="MVA98022.1"/>
    </source>
</evidence>
<dbReference type="GO" id="GO:0016491">
    <property type="term" value="F:oxidoreductase activity"/>
    <property type="evidence" value="ECO:0007669"/>
    <property type="project" value="UniProtKB-KW"/>
</dbReference>
<feature type="domain" description="FAD dependent oxidoreductase" evidence="2">
    <location>
        <begin position="6"/>
        <end position="348"/>
    </location>
</feature>
<gene>
    <name evidence="3" type="ORF">GN330_12295</name>
</gene>
<protein>
    <submittedName>
        <fullName evidence="3">FAD-dependent oxidoreductase</fullName>
    </submittedName>
</protein>
<keyword evidence="4" id="KW-1185">Reference proteome</keyword>
<dbReference type="InterPro" id="IPR006076">
    <property type="entry name" value="FAD-dep_OxRdtase"/>
</dbReference>
<dbReference type="InterPro" id="IPR036188">
    <property type="entry name" value="FAD/NAD-bd_sf"/>
</dbReference>
<comment type="caution">
    <text evidence="3">The sequence shown here is derived from an EMBL/GenBank/DDBJ whole genome shotgun (WGS) entry which is preliminary data.</text>
</comment>
<dbReference type="EMBL" id="WPHG01000003">
    <property type="protein sequence ID" value="MVA98022.1"/>
    <property type="molecule type" value="Genomic_DNA"/>
</dbReference>
<evidence type="ECO:0000313" key="4">
    <source>
        <dbReference type="Proteomes" id="UP000463224"/>
    </source>
</evidence>
<accession>A0A844QF90</accession>
<keyword evidence="1" id="KW-0560">Oxidoreductase</keyword>
<dbReference type="SUPFAM" id="SSF51905">
    <property type="entry name" value="FAD/NAD(P)-binding domain"/>
    <property type="match status" value="1"/>
</dbReference>
<reference evidence="3 4" key="1">
    <citation type="submission" date="2019-12" db="EMBL/GenBank/DDBJ databases">
        <title>Nitratireductor arenosus sp. nov., Isolated from sea sand, Jeju island, South Korea.</title>
        <authorList>
            <person name="Kim W."/>
        </authorList>
    </citation>
    <scope>NUCLEOTIDE SEQUENCE [LARGE SCALE GENOMIC DNA]</scope>
    <source>
        <strain evidence="3 4">CAU 1489</strain>
    </source>
</reference>
<evidence type="ECO:0000256" key="1">
    <source>
        <dbReference type="ARBA" id="ARBA00023002"/>
    </source>
</evidence>
<name>A0A844QF90_9HYPH</name>
<dbReference type="Pfam" id="PF01266">
    <property type="entry name" value="DAO"/>
    <property type="match status" value="1"/>
</dbReference>
<dbReference type="AlphaFoldDB" id="A0A844QF90"/>
<proteinExistence type="predicted"/>
<dbReference type="Gene3D" id="3.30.9.10">
    <property type="entry name" value="D-Amino Acid Oxidase, subunit A, domain 2"/>
    <property type="match status" value="1"/>
</dbReference>
<sequence>MPQDVDIAVIGAGIAGASVAAELAASARVALLEREAQPGYHTTGRSAALFSTIYGPAPIRALSRASAGFFDAPPDGFAAGPLLSPRGVIMIARQDQLGSVEAMLADLAQGSAVARLDAAAIAAMVPLLRPGYAVAAVHEPGARDIDVDALHQGYLRRFRDLGGRLVTDGGVDALAHDGRGWRIDTARGAIRAGTVVNAAGAWADEIAVLAGATPVGLVPKRRTAMIVSAPEGVPVSGYPTVVDIDEEFYLKPESGRLLISPADEAPSPPCDAQPEEIDIAICVDRIERAFDLKVTRIDNKWAGLRSFVADKVPVVGYDPSVPGFFWLAGQGGYGIQSAPALARCAAALVLRNDPPADIVDHGLDVRALRPERPACRR</sequence>
<dbReference type="Gene3D" id="3.50.50.60">
    <property type="entry name" value="FAD/NAD(P)-binding domain"/>
    <property type="match status" value="1"/>
</dbReference>
<organism evidence="3 4">
    <name type="scientific">Nitratireductor arenosus</name>
    <dbReference type="NCBI Taxonomy" id="2682096"/>
    <lineage>
        <taxon>Bacteria</taxon>
        <taxon>Pseudomonadati</taxon>
        <taxon>Pseudomonadota</taxon>
        <taxon>Alphaproteobacteria</taxon>
        <taxon>Hyphomicrobiales</taxon>
        <taxon>Phyllobacteriaceae</taxon>
        <taxon>Nitratireductor</taxon>
    </lineage>
</organism>